<dbReference type="PANTHER" id="PTHR37315">
    <property type="entry name" value="UPF0311 PROTEIN BLR7842"/>
    <property type="match status" value="1"/>
</dbReference>
<dbReference type="Proteomes" id="UP001222770">
    <property type="component" value="Unassembled WGS sequence"/>
</dbReference>
<feature type="signal peptide" evidence="1">
    <location>
        <begin position="1"/>
        <end position="25"/>
    </location>
</feature>
<keyword evidence="1" id="KW-0732">Signal</keyword>
<sequence>MTISRRNALGLIGASVPLAASGAGAAGPAAPAPGQPRLYDKPGVEWVMDIVPVCSEPEPMGPQDDLTAADGKRDVVWPITGGYFTGRDIKGTVIPGGGDFPVVRPDGVWVVDALYRLKTDDGAQIIIHNVGLSYTEDKFRLLPTFNVSGKKYGWLREGVFVATLTYPVPPEYNAQLKPGENGRLIQVYRLV</sequence>
<dbReference type="Pfam" id="PF11578">
    <property type="entry name" value="DUF3237"/>
    <property type="match status" value="1"/>
</dbReference>
<dbReference type="PROSITE" id="PS51318">
    <property type="entry name" value="TAT"/>
    <property type="match status" value="1"/>
</dbReference>
<protein>
    <submittedName>
        <fullName evidence="2">DUF3237 domain-containing protein</fullName>
    </submittedName>
</protein>
<dbReference type="PANTHER" id="PTHR37315:SF1">
    <property type="entry name" value="UPF0311 PROTEIN BLR7842"/>
    <property type="match status" value="1"/>
</dbReference>
<dbReference type="EMBL" id="JAROCY010000015">
    <property type="protein sequence ID" value="MDF8334659.1"/>
    <property type="molecule type" value="Genomic_DNA"/>
</dbReference>
<dbReference type="InterPro" id="IPR006311">
    <property type="entry name" value="TAT_signal"/>
</dbReference>
<dbReference type="Gene3D" id="2.40.160.20">
    <property type="match status" value="1"/>
</dbReference>
<keyword evidence="3" id="KW-1185">Reference proteome</keyword>
<name>A0ABT6CL63_9SPHN</name>
<evidence type="ECO:0000256" key="1">
    <source>
        <dbReference type="SAM" id="SignalP"/>
    </source>
</evidence>
<dbReference type="InterPro" id="IPR020915">
    <property type="entry name" value="UPF0311"/>
</dbReference>
<dbReference type="RefSeq" id="WP_277279431.1">
    <property type="nucleotide sequence ID" value="NZ_JAROCY010000015.1"/>
</dbReference>
<reference evidence="2 3" key="1">
    <citation type="submission" date="2023-03" db="EMBL/GenBank/DDBJ databases">
        <title>Novosphingobium cyanobacteriorum sp. nov., isolated from a eutrophic reservoir during the Microcystis bloom period.</title>
        <authorList>
            <person name="Kang M."/>
            <person name="Le V."/>
            <person name="Ko S.-R."/>
            <person name="Lee S.-A."/>
            <person name="Ahn C.-Y."/>
        </authorList>
    </citation>
    <scope>NUCLEOTIDE SEQUENCE [LARGE SCALE GENOMIC DNA]</scope>
    <source>
        <strain evidence="2 3">HBC54</strain>
    </source>
</reference>
<comment type="caution">
    <text evidence="2">The sequence shown here is derived from an EMBL/GenBank/DDBJ whole genome shotgun (WGS) entry which is preliminary data.</text>
</comment>
<evidence type="ECO:0000313" key="3">
    <source>
        <dbReference type="Proteomes" id="UP001222770"/>
    </source>
</evidence>
<evidence type="ECO:0000313" key="2">
    <source>
        <dbReference type="EMBL" id="MDF8334659.1"/>
    </source>
</evidence>
<gene>
    <name evidence="2" type="ORF">POM99_15730</name>
</gene>
<proteinExistence type="predicted"/>
<feature type="chain" id="PRO_5046036842" evidence="1">
    <location>
        <begin position="26"/>
        <end position="191"/>
    </location>
</feature>
<organism evidence="2 3">
    <name type="scientific">Novosphingobium cyanobacteriorum</name>
    <dbReference type="NCBI Taxonomy" id="3024215"/>
    <lineage>
        <taxon>Bacteria</taxon>
        <taxon>Pseudomonadati</taxon>
        <taxon>Pseudomonadota</taxon>
        <taxon>Alphaproteobacteria</taxon>
        <taxon>Sphingomonadales</taxon>
        <taxon>Sphingomonadaceae</taxon>
        <taxon>Novosphingobium</taxon>
    </lineage>
</organism>
<accession>A0ABT6CL63</accession>